<feature type="modified residue" description="N6-(pyridoxal phosphate)lysine" evidence="4">
    <location>
        <position position="248"/>
    </location>
</feature>
<keyword evidence="4" id="KW-0012">Acyltransferase</keyword>
<evidence type="ECO:0000313" key="7">
    <source>
        <dbReference type="Proteomes" id="UP000228593"/>
    </source>
</evidence>
<gene>
    <name evidence="4 6" type="primary">kbl</name>
    <name evidence="6" type="ORF">CR103_15915</name>
</gene>
<dbReference type="InterPro" id="IPR015421">
    <property type="entry name" value="PyrdxlP-dep_Trfase_major"/>
</dbReference>
<dbReference type="InterPro" id="IPR011282">
    <property type="entry name" value="2am3keto_CoA_ligase"/>
</dbReference>
<feature type="binding site" description="in other chain" evidence="4">
    <location>
        <begin position="245"/>
        <end position="248"/>
    </location>
    <ligand>
        <name>pyridoxal 5'-phosphate</name>
        <dbReference type="ChEBI" id="CHEBI:597326"/>
        <note>ligand shared between dimeric partners</note>
    </ligand>
</feature>
<comment type="subunit">
    <text evidence="4">Homodimer.</text>
</comment>
<dbReference type="AlphaFoldDB" id="A0A2G8SYL5"/>
<evidence type="ECO:0000259" key="5">
    <source>
        <dbReference type="Pfam" id="PF00155"/>
    </source>
</evidence>
<feature type="binding site" evidence="4">
    <location>
        <position position="372"/>
    </location>
    <ligand>
        <name>substrate</name>
    </ligand>
</feature>
<feature type="binding site" description="in other chain" evidence="4">
    <location>
        <begin position="214"/>
        <end position="217"/>
    </location>
    <ligand>
        <name>pyridoxal 5'-phosphate</name>
        <dbReference type="ChEBI" id="CHEBI:597326"/>
        <note>ligand shared between dimeric partners</note>
    </ligand>
</feature>
<comment type="pathway">
    <text evidence="1">Porphyrin-containing compound metabolism; protoporphyrin-IX biosynthesis; 5-aminolevulinate from glycine: step 1/1.</text>
</comment>
<evidence type="ECO:0000313" key="6">
    <source>
        <dbReference type="EMBL" id="PIL38813.1"/>
    </source>
</evidence>
<feature type="binding site" evidence="4">
    <location>
        <begin position="278"/>
        <end position="279"/>
    </location>
    <ligand>
        <name>pyridoxal 5'-phosphate</name>
        <dbReference type="ChEBI" id="CHEBI:597326"/>
        <note>ligand shared between dimeric partners</note>
    </ligand>
</feature>
<dbReference type="EC" id="2.3.1.29" evidence="4"/>
<dbReference type="UniPathway" id="UPA00046">
    <property type="reaction ID" value="UER00506"/>
</dbReference>
<proteinExistence type="inferred from homology"/>
<dbReference type="Gene3D" id="3.40.640.10">
    <property type="entry name" value="Type I PLP-dependent aspartate aminotransferase-like (Major domain)"/>
    <property type="match status" value="1"/>
</dbReference>
<dbReference type="Gene3D" id="3.90.1150.10">
    <property type="entry name" value="Aspartate Aminotransferase, domain 1"/>
    <property type="match status" value="1"/>
</dbReference>
<name>A0A2G8SYL5_9BURK</name>
<comment type="pathway">
    <text evidence="4">Amino-acid degradation; L-threonine degradation via oxydo-reductase pathway; glycine from L-threonine: step 2/2.</text>
</comment>
<reference evidence="6 7" key="1">
    <citation type="submission" date="2017-10" db="EMBL/GenBank/DDBJ databases">
        <title>Massilia psychrophilum sp. nov., a novel purple-pigmented bacterium isolated from Tianshan glacier, Xinjiang Municipality, China.</title>
        <authorList>
            <person name="Wang H."/>
        </authorList>
    </citation>
    <scope>NUCLEOTIDE SEQUENCE [LARGE SCALE GENOMIC DNA]</scope>
    <source>
        <strain evidence="6 7">JCM 30813</strain>
    </source>
</reference>
<evidence type="ECO:0000256" key="4">
    <source>
        <dbReference type="HAMAP-Rule" id="MF_00985"/>
    </source>
</evidence>
<keyword evidence="3 4" id="KW-0663">Pyridoxal phosphate</keyword>
<evidence type="ECO:0000256" key="3">
    <source>
        <dbReference type="ARBA" id="ARBA00022898"/>
    </source>
</evidence>
<dbReference type="InterPro" id="IPR015424">
    <property type="entry name" value="PyrdxlP-dep_Trfase"/>
</dbReference>
<evidence type="ECO:0000256" key="2">
    <source>
        <dbReference type="ARBA" id="ARBA00022679"/>
    </source>
</evidence>
<keyword evidence="7" id="KW-1185">Reference proteome</keyword>
<dbReference type="SUPFAM" id="SSF53383">
    <property type="entry name" value="PLP-dependent transferases"/>
    <property type="match status" value="1"/>
</dbReference>
<dbReference type="GO" id="GO:0008890">
    <property type="term" value="F:glycine C-acetyltransferase activity"/>
    <property type="evidence" value="ECO:0007669"/>
    <property type="project" value="UniProtKB-UniRule"/>
</dbReference>
<feature type="binding site" evidence="4">
    <location>
        <position position="140"/>
    </location>
    <ligand>
        <name>substrate</name>
    </ligand>
</feature>
<comment type="caution">
    <text evidence="4">Lacks conserved residue(s) required for the propagation of feature annotation.</text>
</comment>
<dbReference type="NCBIfam" id="TIGR01822">
    <property type="entry name" value="2am3keto_CoA"/>
    <property type="match status" value="1"/>
</dbReference>
<dbReference type="PANTHER" id="PTHR13693:SF103">
    <property type="entry name" value="AMINOTRANSFERASE CLASS I_CLASSII DOMAIN-CONTAINING PROTEIN"/>
    <property type="match status" value="1"/>
</dbReference>
<accession>A0A2G8SYL5</accession>
<comment type="cofactor">
    <cofactor evidence="4">
        <name>pyridoxal 5'-phosphate</name>
        <dbReference type="ChEBI" id="CHEBI:597326"/>
    </cofactor>
    <text evidence="4">Binds 1 pyridoxal phosphate per subunit.</text>
</comment>
<dbReference type="InterPro" id="IPR015422">
    <property type="entry name" value="PyrdxlP-dep_Trfase_small"/>
</dbReference>
<sequence length="407" mass="44366">MSNPAKSTFFSGLQQNLETLRGQGLYKPERVLASRQGAEVVGADGRHLINMCANNYLGLSGDPQTQQAATEALEKYGYGLSSVRFICGTQTVHKELEQAISTFLGMEDTILYAAAFDANGGLFEPLFDENDAIISDALNHASIIDGIRLCKAARYRYRNNDMADLEVQLQAARAAGKRHTVIATDGAFSMDGTIARLDEICDLADKYGALVMIDESHASGFMGATGRGTHEHHNVMGRIDIITGTLGKALGGAMGGFTSARKEVIDTLRQKSRPYLFSNTLAPMIAGASLSVLKRISGSTELRDRLHQNTIYFRGEIERIGFTIKPGTHPVVPVMLFDAPVAQQFAARMYELGVLLSGFFYPVVPMGQARVRVQLSAAHTREQLDSVLKAFEQAGRELGILKTERQN</sequence>
<dbReference type="GO" id="GO:0030170">
    <property type="term" value="F:pyridoxal phosphate binding"/>
    <property type="evidence" value="ECO:0007669"/>
    <property type="project" value="UniProtKB-UniRule"/>
</dbReference>
<dbReference type="RefSeq" id="WP_099916943.1">
    <property type="nucleotide sequence ID" value="NZ_BMHS01000030.1"/>
</dbReference>
<dbReference type="GO" id="GO:0019518">
    <property type="term" value="P:L-threonine catabolic process to glycine"/>
    <property type="evidence" value="ECO:0007669"/>
    <property type="project" value="UniProtKB-UniRule"/>
</dbReference>
<dbReference type="HAMAP" id="MF_00985">
    <property type="entry name" value="2am3keto_CoA_ligase"/>
    <property type="match status" value="1"/>
</dbReference>
<comment type="caution">
    <text evidence="6">The sequence shown here is derived from an EMBL/GenBank/DDBJ whole genome shotgun (WGS) entry which is preliminary data.</text>
</comment>
<dbReference type="FunFam" id="3.40.640.10:FF:000006">
    <property type="entry name" value="5-aminolevulinate synthase, mitochondrial"/>
    <property type="match status" value="1"/>
</dbReference>
<dbReference type="NCBIfam" id="NF005394">
    <property type="entry name" value="PRK06939.1"/>
    <property type="match status" value="1"/>
</dbReference>
<feature type="binding site" description="in other chain" evidence="4">
    <location>
        <position position="189"/>
    </location>
    <ligand>
        <name>pyridoxal 5'-phosphate</name>
        <dbReference type="ChEBI" id="CHEBI:597326"/>
        <note>ligand shared between dimeric partners</note>
    </ligand>
</feature>
<dbReference type="OrthoDB" id="9807157at2"/>
<dbReference type="Pfam" id="PF00155">
    <property type="entry name" value="Aminotran_1_2"/>
    <property type="match status" value="1"/>
</dbReference>
<dbReference type="PANTHER" id="PTHR13693">
    <property type="entry name" value="CLASS II AMINOTRANSFERASE/8-AMINO-7-OXONONANOATE SYNTHASE"/>
    <property type="match status" value="1"/>
</dbReference>
<comment type="function">
    <text evidence="4">Catalyzes the cleavage of 2-amino-3-ketobutyrate to glycine and acetyl-CoA.</text>
</comment>
<comment type="similarity">
    <text evidence="4">Belongs to the class-II pyridoxal-phosphate-dependent aminotransferase family.</text>
</comment>
<dbReference type="Proteomes" id="UP000228593">
    <property type="component" value="Unassembled WGS sequence"/>
</dbReference>
<dbReference type="InterPro" id="IPR004839">
    <property type="entry name" value="Aminotransferase_I/II_large"/>
</dbReference>
<keyword evidence="2 4" id="KW-0808">Transferase</keyword>
<feature type="domain" description="Aminotransferase class I/classII large" evidence="5">
    <location>
        <begin position="47"/>
        <end position="390"/>
    </location>
</feature>
<evidence type="ECO:0000256" key="1">
    <source>
        <dbReference type="ARBA" id="ARBA00005029"/>
    </source>
</evidence>
<dbReference type="InterPro" id="IPR050087">
    <property type="entry name" value="AON_synthase_class-II"/>
</dbReference>
<comment type="catalytic activity">
    <reaction evidence="4">
        <text>glycine + acetyl-CoA = (2S)-2-amino-3-oxobutanoate + CoA</text>
        <dbReference type="Rhea" id="RHEA:20736"/>
        <dbReference type="ChEBI" id="CHEBI:57287"/>
        <dbReference type="ChEBI" id="CHEBI:57288"/>
        <dbReference type="ChEBI" id="CHEBI:57305"/>
        <dbReference type="ChEBI" id="CHEBI:78948"/>
        <dbReference type="EC" id="2.3.1.29"/>
    </reaction>
</comment>
<organism evidence="6 7">
    <name type="scientific">Massilia psychrophila</name>
    <dbReference type="NCBI Taxonomy" id="1603353"/>
    <lineage>
        <taxon>Bacteria</taxon>
        <taxon>Pseudomonadati</taxon>
        <taxon>Pseudomonadota</taxon>
        <taxon>Betaproteobacteria</taxon>
        <taxon>Burkholderiales</taxon>
        <taxon>Oxalobacteraceae</taxon>
        <taxon>Telluria group</taxon>
        <taxon>Massilia</taxon>
    </lineage>
</organism>
<dbReference type="EMBL" id="PDOB01000028">
    <property type="protein sequence ID" value="PIL38813.1"/>
    <property type="molecule type" value="Genomic_DNA"/>
</dbReference>
<protein>
    <recommendedName>
        <fullName evidence="4">2-amino-3-ketobutyrate coenzyme A ligase</fullName>
        <shortName evidence="4">AKB ligase</shortName>
        <ecNumber evidence="4">2.3.1.29</ecNumber>
    </recommendedName>
    <alternativeName>
        <fullName evidence="4">Glycine acetyltransferase</fullName>
    </alternativeName>
</protein>
<dbReference type="CDD" id="cd06454">
    <property type="entry name" value="KBL_like"/>
    <property type="match status" value="1"/>
</dbReference>